<reference evidence="1 2" key="1">
    <citation type="submission" date="2014-04" db="EMBL/GenBank/DDBJ databases">
        <authorList>
            <consortium name="DOE Joint Genome Institute"/>
            <person name="Kuo A."/>
            <person name="Ruytinx J."/>
            <person name="Rineau F."/>
            <person name="Colpaert J."/>
            <person name="Kohler A."/>
            <person name="Nagy L.G."/>
            <person name="Floudas D."/>
            <person name="Copeland A."/>
            <person name="Barry K.W."/>
            <person name="Cichocki N."/>
            <person name="Veneault-Fourrey C."/>
            <person name="LaButti K."/>
            <person name="Lindquist E.A."/>
            <person name="Lipzen A."/>
            <person name="Lundell T."/>
            <person name="Morin E."/>
            <person name="Murat C."/>
            <person name="Sun H."/>
            <person name="Tunlid A."/>
            <person name="Henrissat B."/>
            <person name="Grigoriev I.V."/>
            <person name="Hibbett D.S."/>
            <person name="Martin F."/>
            <person name="Nordberg H.P."/>
            <person name="Cantor M.N."/>
            <person name="Hua S.X."/>
        </authorList>
    </citation>
    <scope>NUCLEOTIDE SEQUENCE [LARGE SCALE GENOMIC DNA]</scope>
    <source>
        <strain evidence="1 2">UH-Slu-Lm8-n1</strain>
    </source>
</reference>
<gene>
    <name evidence="1" type="ORF">CY34DRAFT_806797</name>
</gene>
<proteinExistence type="predicted"/>
<protein>
    <submittedName>
        <fullName evidence="1">Uncharacterized protein</fullName>
    </submittedName>
</protein>
<keyword evidence="2" id="KW-1185">Reference proteome</keyword>
<dbReference type="OrthoDB" id="10390388at2759"/>
<organism evidence="1 2">
    <name type="scientific">Suillus luteus UH-Slu-Lm8-n1</name>
    <dbReference type="NCBI Taxonomy" id="930992"/>
    <lineage>
        <taxon>Eukaryota</taxon>
        <taxon>Fungi</taxon>
        <taxon>Dikarya</taxon>
        <taxon>Basidiomycota</taxon>
        <taxon>Agaricomycotina</taxon>
        <taxon>Agaricomycetes</taxon>
        <taxon>Agaricomycetidae</taxon>
        <taxon>Boletales</taxon>
        <taxon>Suillineae</taxon>
        <taxon>Suillaceae</taxon>
        <taxon>Suillus</taxon>
    </lineage>
</organism>
<evidence type="ECO:0000313" key="2">
    <source>
        <dbReference type="Proteomes" id="UP000054485"/>
    </source>
</evidence>
<dbReference type="InParanoid" id="A0A0D0AS22"/>
<reference evidence="2" key="2">
    <citation type="submission" date="2015-01" db="EMBL/GenBank/DDBJ databases">
        <title>Evolutionary Origins and Diversification of the Mycorrhizal Mutualists.</title>
        <authorList>
            <consortium name="DOE Joint Genome Institute"/>
            <consortium name="Mycorrhizal Genomics Consortium"/>
            <person name="Kohler A."/>
            <person name="Kuo A."/>
            <person name="Nagy L.G."/>
            <person name="Floudas D."/>
            <person name="Copeland A."/>
            <person name="Barry K.W."/>
            <person name="Cichocki N."/>
            <person name="Veneault-Fourrey C."/>
            <person name="LaButti K."/>
            <person name="Lindquist E.A."/>
            <person name="Lipzen A."/>
            <person name="Lundell T."/>
            <person name="Morin E."/>
            <person name="Murat C."/>
            <person name="Riley R."/>
            <person name="Ohm R."/>
            <person name="Sun H."/>
            <person name="Tunlid A."/>
            <person name="Henrissat B."/>
            <person name="Grigoriev I.V."/>
            <person name="Hibbett D.S."/>
            <person name="Martin F."/>
        </authorList>
    </citation>
    <scope>NUCLEOTIDE SEQUENCE [LARGE SCALE GENOMIC DNA]</scope>
    <source>
        <strain evidence="2">UH-Slu-Lm8-n1</strain>
    </source>
</reference>
<evidence type="ECO:0000313" key="1">
    <source>
        <dbReference type="EMBL" id="KIK40864.1"/>
    </source>
</evidence>
<dbReference type="Proteomes" id="UP000054485">
    <property type="component" value="Unassembled WGS sequence"/>
</dbReference>
<dbReference type="EMBL" id="KN835288">
    <property type="protein sequence ID" value="KIK40864.1"/>
    <property type="molecule type" value="Genomic_DNA"/>
</dbReference>
<dbReference type="HOGENOM" id="CLU_3033932_0_0_1"/>
<dbReference type="AlphaFoldDB" id="A0A0D0AS22"/>
<sequence length="55" mass="6031">MPTSLICNRSYNFARLCSYASLCQSGAVAFITIPSNRVYLESPARRTMPFSPALG</sequence>
<name>A0A0D0AS22_9AGAM</name>
<accession>A0A0D0AS22</accession>